<dbReference type="NCBIfam" id="TIGR00418">
    <property type="entry name" value="thrS"/>
    <property type="match status" value="1"/>
</dbReference>
<proteinExistence type="inferred from homology"/>
<dbReference type="Gene3D" id="3.30.54.20">
    <property type="match status" value="1"/>
</dbReference>
<dbReference type="EC" id="6.1.1.3" evidence="13"/>
<dbReference type="PANTHER" id="PTHR11451">
    <property type="entry name" value="THREONINE-TRNA LIGASE"/>
    <property type="match status" value="1"/>
</dbReference>
<evidence type="ECO:0000259" key="15">
    <source>
        <dbReference type="PROSITE" id="PS51880"/>
    </source>
</evidence>
<dbReference type="SUPFAM" id="SSF55186">
    <property type="entry name" value="ThrRS/AlaRS common domain"/>
    <property type="match status" value="1"/>
</dbReference>
<dbReference type="SUPFAM" id="SSF52954">
    <property type="entry name" value="Class II aaRS ABD-related"/>
    <property type="match status" value="1"/>
</dbReference>
<reference evidence="17" key="1">
    <citation type="journal article" date="2019" name="Int. J. Syst. Evol. Microbiol.">
        <title>The Global Catalogue of Microorganisms (GCM) 10K type strain sequencing project: providing services to taxonomists for standard genome sequencing and annotation.</title>
        <authorList>
            <consortium name="The Broad Institute Genomics Platform"/>
            <consortium name="The Broad Institute Genome Sequencing Center for Infectious Disease"/>
            <person name="Wu L."/>
            <person name="Ma J."/>
        </authorList>
    </citation>
    <scope>NUCLEOTIDE SEQUENCE [LARGE SCALE GENOMIC DNA]</scope>
    <source>
        <strain evidence="17">IBRC-M 10490</strain>
    </source>
</reference>
<dbReference type="InterPro" id="IPR033728">
    <property type="entry name" value="ThrRS_core"/>
</dbReference>
<evidence type="ECO:0000259" key="14">
    <source>
        <dbReference type="PROSITE" id="PS50862"/>
    </source>
</evidence>
<sequence length="685" mass="76408">MTTSAPISPVALVRVPAGTTAGAAVREAGLPTKGPDTIVVVRDAEGALKDLSWVPEHDAEVEPVAAHTEDGRSVIRHSAAHVLAQAVQQEFPDAKLGIGPPIKDGFYYDFRVDRPFTPEDLAKLESRMKKIVKGAQRFSRRVVEIDEARVELAKEPFKLELISDKSGIDDPEIMEVGGNELTIYDNLDPRTGEKLWGDLCRGPHIPTTKFIPAFKLTRSSAAYWRGDQDREDLQRIYGTAWESAEAMDEYLHLLAEAERRDHRKLGLELDLFSFPDELGSGLPVFHPKGGIIRKEMEEYSRQRHVAAGYEFVNTPHITKGALFETSGHLDWYRDGMFPAMHLDAELNDDGTVRKPGQDYYVKPMNCPMHNLIFRARGRSYRELPLRMFEFGSVYRYEKSGVIHGLTRVRGMTQDDAHIYCTKEQMHAELTTTLNFVLSLLKDYGLDDFYLELSTKDPKKFVGSDELWEEATETLSKVASASGLELVPDPGGAAFYGPKISVQAKDALGRTWQMSTIQLDFNLPERFDLEYTASDGTKQRPVMIHRALFGSIERFFGVLTEHYAGAFPAWLSPVQVVGIPVAENFAAHLDSVIEQLIGAGVRAQVDRSDDRMQKKIFNQTAQKVPFMLLAGARDVEADAVSFRFRDGTQVNTVPVADAVATIVSWVGNRENTSPTAEGFEIIKASA</sequence>
<dbReference type="SMART" id="SM00863">
    <property type="entry name" value="tRNA_SAD"/>
    <property type="match status" value="1"/>
</dbReference>
<keyword evidence="5 13" id="KW-0479">Metal-binding</keyword>
<dbReference type="SUPFAM" id="SSF55681">
    <property type="entry name" value="Class II aaRS and biotin synthetases"/>
    <property type="match status" value="1"/>
</dbReference>
<dbReference type="RefSeq" id="WP_378559817.1">
    <property type="nucleotide sequence ID" value="NZ_JBHSDL010000014.1"/>
</dbReference>
<keyword evidence="17" id="KW-1185">Reference proteome</keyword>
<evidence type="ECO:0000256" key="6">
    <source>
        <dbReference type="ARBA" id="ARBA00022741"/>
    </source>
</evidence>
<feature type="binding site" evidence="13">
    <location>
        <position position="417"/>
    </location>
    <ligand>
        <name>Zn(2+)</name>
        <dbReference type="ChEBI" id="CHEBI:29105"/>
        <note>catalytic</note>
    </ligand>
</feature>
<dbReference type="InterPro" id="IPR012947">
    <property type="entry name" value="tRNA_SAD"/>
</dbReference>
<comment type="caution">
    <text evidence="16">The sequence shown here is derived from an EMBL/GenBank/DDBJ whole genome shotgun (WGS) entry which is preliminary data.</text>
</comment>
<accession>A0ABV8VGY4</accession>
<dbReference type="InterPro" id="IPR036621">
    <property type="entry name" value="Anticodon-bd_dom_sf"/>
</dbReference>
<dbReference type="InterPro" id="IPR002314">
    <property type="entry name" value="aa-tRNA-synt_IIb"/>
</dbReference>
<dbReference type="GO" id="GO:0004829">
    <property type="term" value="F:threonine-tRNA ligase activity"/>
    <property type="evidence" value="ECO:0007669"/>
    <property type="project" value="UniProtKB-EC"/>
</dbReference>
<dbReference type="PRINTS" id="PR01047">
    <property type="entry name" value="TRNASYNTHTHR"/>
</dbReference>
<dbReference type="Gene3D" id="3.40.50.800">
    <property type="entry name" value="Anticodon-binding domain"/>
    <property type="match status" value="1"/>
</dbReference>
<comment type="similarity">
    <text evidence="1 13">Belongs to the class-II aminoacyl-tRNA synthetase family.</text>
</comment>
<dbReference type="CDD" id="cd00771">
    <property type="entry name" value="ThrRS_core"/>
    <property type="match status" value="1"/>
</dbReference>
<dbReference type="InterPro" id="IPR047246">
    <property type="entry name" value="ThrRS_anticodon"/>
</dbReference>
<keyword evidence="3 13" id="KW-0820">tRNA-binding</keyword>
<evidence type="ECO:0000256" key="12">
    <source>
        <dbReference type="ARBA" id="ARBA00049515"/>
    </source>
</evidence>
<dbReference type="Pfam" id="PF07973">
    <property type="entry name" value="tRNA_SAD"/>
    <property type="match status" value="1"/>
</dbReference>
<evidence type="ECO:0000256" key="1">
    <source>
        <dbReference type="ARBA" id="ARBA00008226"/>
    </source>
</evidence>
<evidence type="ECO:0000256" key="9">
    <source>
        <dbReference type="ARBA" id="ARBA00022884"/>
    </source>
</evidence>
<keyword evidence="11 13" id="KW-0030">Aminoacyl-tRNA synthetase</keyword>
<evidence type="ECO:0000256" key="2">
    <source>
        <dbReference type="ARBA" id="ARBA00022490"/>
    </source>
</evidence>
<comment type="catalytic activity">
    <reaction evidence="12 13">
        <text>tRNA(Thr) + L-threonine + ATP = L-threonyl-tRNA(Thr) + AMP + diphosphate + H(+)</text>
        <dbReference type="Rhea" id="RHEA:24624"/>
        <dbReference type="Rhea" id="RHEA-COMP:9670"/>
        <dbReference type="Rhea" id="RHEA-COMP:9704"/>
        <dbReference type="ChEBI" id="CHEBI:15378"/>
        <dbReference type="ChEBI" id="CHEBI:30616"/>
        <dbReference type="ChEBI" id="CHEBI:33019"/>
        <dbReference type="ChEBI" id="CHEBI:57926"/>
        <dbReference type="ChEBI" id="CHEBI:78442"/>
        <dbReference type="ChEBI" id="CHEBI:78534"/>
        <dbReference type="ChEBI" id="CHEBI:456215"/>
        <dbReference type="EC" id="6.1.1.3"/>
    </reaction>
</comment>
<evidence type="ECO:0000313" key="16">
    <source>
        <dbReference type="EMBL" id="MFC4374561.1"/>
    </source>
</evidence>
<dbReference type="Gene3D" id="3.30.980.10">
    <property type="entry name" value="Threonyl-trna Synthetase, Chain A, domain 2"/>
    <property type="match status" value="1"/>
</dbReference>
<evidence type="ECO:0000256" key="13">
    <source>
        <dbReference type="HAMAP-Rule" id="MF_00184"/>
    </source>
</evidence>
<evidence type="ECO:0000256" key="4">
    <source>
        <dbReference type="ARBA" id="ARBA00022598"/>
    </source>
</evidence>
<evidence type="ECO:0000256" key="11">
    <source>
        <dbReference type="ARBA" id="ARBA00023146"/>
    </source>
</evidence>
<dbReference type="InterPro" id="IPR002320">
    <property type="entry name" value="Thr-tRNA-ligase_IIa"/>
</dbReference>
<evidence type="ECO:0000256" key="3">
    <source>
        <dbReference type="ARBA" id="ARBA00022555"/>
    </source>
</evidence>
<dbReference type="PROSITE" id="PS50862">
    <property type="entry name" value="AA_TRNA_LIGASE_II"/>
    <property type="match status" value="1"/>
</dbReference>
<dbReference type="Proteomes" id="UP001595844">
    <property type="component" value="Unassembled WGS sequence"/>
</dbReference>
<evidence type="ECO:0000256" key="10">
    <source>
        <dbReference type="ARBA" id="ARBA00022917"/>
    </source>
</evidence>
<evidence type="ECO:0000313" key="17">
    <source>
        <dbReference type="Proteomes" id="UP001595844"/>
    </source>
</evidence>
<comment type="subunit">
    <text evidence="13">Homodimer.</text>
</comment>
<evidence type="ECO:0000256" key="7">
    <source>
        <dbReference type="ARBA" id="ARBA00022833"/>
    </source>
</evidence>
<gene>
    <name evidence="13 16" type="primary">thrS</name>
    <name evidence="16" type="ORF">ACFO5K_10660</name>
</gene>
<dbReference type="InterPro" id="IPR018163">
    <property type="entry name" value="Thr/Ala-tRNA-synth_IIc_edit"/>
</dbReference>
<feature type="binding site" evidence="13">
    <location>
        <position position="366"/>
    </location>
    <ligand>
        <name>Zn(2+)</name>
        <dbReference type="ChEBI" id="CHEBI:29105"/>
        <note>catalytic</note>
    </ligand>
</feature>
<keyword evidence="9 13" id="KW-0694">RNA-binding</keyword>
<organism evidence="16 17">
    <name type="scientific">Nocardia halotolerans</name>
    <dbReference type="NCBI Taxonomy" id="1755878"/>
    <lineage>
        <taxon>Bacteria</taxon>
        <taxon>Bacillati</taxon>
        <taxon>Actinomycetota</taxon>
        <taxon>Actinomycetes</taxon>
        <taxon>Mycobacteriales</taxon>
        <taxon>Nocardiaceae</taxon>
        <taxon>Nocardia</taxon>
    </lineage>
</organism>
<dbReference type="Pfam" id="PF00587">
    <property type="entry name" value="tRNA-synt_2b"/>
    <property type="match status" value="1"/>
</dbReference>
<comment type="cofactor">
    <cofactor evidence="13">
        <name>Zn(2+)</name>
        <dbReference type="ChEBI" id="CHEBI:29105"/>
    </cofactor>
    <text evidence="13">Binds 1 zinc ion per subunit.</text>
</comment>
<dbReference type="Pfam" id="PF03129">
    <property type="entry name" value="HGTP_anticodon"/>
    <property type="match status" value="1"/>
</dbReference>
<keyword evidence="10 13" id="KW-0648">Protein biosynthesis</keyword>
<dbReference type="Gene3D" id="3.30.930.10">
    <property type="entry name" value="Bira Bifunctional Protein, Domain 2"/>
    <property type="match status" value="1"/>
</dbReference>
<keyword evidence="8 13" id="KW-0067">ATP-binding</keyword>
<keyword evidence="4 13" id="KW-0436">Ligase</keyword>
<dbReference type="InterPro" id="IPR045864">
    <property type="entry name" value="aa-tRNA-synth_II/BPL/LPL"/>
</dbReference>
<keyword evidence="2 13" id="KW-0963">Cytoplasm</keyword>
<comment type="subcellular location">
    <subcellularLocation>
        <location evidence="13">Cytoplasm</location>
    </subcellularLocation>
</comment>
<evidence type="ECO:0000256" key="5">
    <source>
        <dbReference type="ARBA" id="ARBA00022723"/>
    </source>
</evidence>
<dbReference type="InterPro" id="IPR004154">
    <property type="entry name" value="Anticodon-bd"/>
</dbReference>
<evidence type="ECO:0000256" key="8">
    <source>
        <dbReference type="ARBA" id="ARBA00022840"/>
    </source>
</evidence>
<dbReference type="HAMAP" id="MF_00184">
    <property type="entry name" value="Thr_tRNA_synth"/>
    <property type="match status" value="1"/>
</dbReference>
<protein>
    <recommendedName>
        <fullName evidence="13">Threonine--tRNA ligase</fullName>
        <ecNumber evidence="13">6.1.1.3</ecNumber>
    </recommendedName>
    <alternativeName>
        <fullName evidence="13">Threonyl-tRNA synthetase</fullName>
        <shortName evidence="13">ThrRS</shortName>
    </alternativeName>
</protein>
<feature type="domain" description="Aminoacyl-transfer RNA synthetases class-II family profile" evidence="14">
    <location>
        <begin position="292"/>
        <end position="567"/>
    </location>
</feature>
<feature type="domain" description="TGS" evidence="15">
    <location>
        <begin position="1"/>
        <end position="65"/>
    </location>
</feature>
<dbReference type="CDD" id="cd00860">
    <property type="entry name" value="ThrRS_anticodon"/>
    <property type="match status" value="1"/>
</dbReference>
<keyword evidence="7 13" id="KW-0862">Zinc</keyword>
<dbReference type="PROSITE" id="PS51880">
    <property type="entry name" value="TGS"/>
    <property type="match status" value="1"/>
</dbReference>
<dbReference type="InterPro" id="IPR004095">
    <property type="entry name" value="TGS"/>
</dbReference>
<dbReference type="PANTHER" id="PTHR11451:SF44">
    <property type="entry name" value="THREONINE--TRNA LIGASE, CHLOROPLASTIC_MITOCHONDRIAL 2"/>
    <property type="match status" value="1"/>
</dbReference>
<comment type="caution">
    <text evidence="13">Lacks conserved residue(s) required for the propagation of feature annotation.</text>
</comment>
<name>A0ABV8VGY4_9NOCA</name>
<keyword evidence="6 13" id="KW-0547">Nucleotide-binding</keyword>
<dbReference type="EMBL" id="JBHSDL010000014">
    <property type="protein sequence ID" value="MFC4374561.1"/>
    <property type="molecule type" value="Genomic_DNA"/>
</dbReference>
<dbReference type="InterPro" id="IPR006195">
    <property type="entry name" value="aa-tRNA-synth_II"/>
</dbReference>
<feature type="binding site" evidence="13">
    <location>
        <position position="544"/>
    </location>
    <ligand>
        <name>Zn(2+)</name>
        <dbReference type="ChEBI" id="CHEBI:29105"/>
        <note>catalytic</note>
    </ligand>
</feature>